<organism evidence="4 5">
    <name type="scientific">Sphingobacterium spiritivorum</name>
    <name type="common">Flavobacterium spiritivorum</name>
    <dbReference type="NCBI Taxonomy" id="258"/>
    <lineage>
        <taxon>Bacteria</taxon>
        <taxon>Pseudomonadati</taxon>
        <taxon>Bacteroidota</taxon>
        <taxon>Sphingobacteriia</taxon>
        <taxon>Sphingobacteriales</taxon>
        <taxon>Sphingobacteriaceae</taxon>
        <taxon>Sphingobacterium</taxon>
    </lineage>
</organism>
<protein>
    <submittedName>
        <fullName evidence="4">Fec operon regulator FecR</fullName>
    </submittedName>
</protein>
<feature type="domain" description="FecR protein" evidence="2">
    <location>
        <begin position="184"/>
        <end position="272"/>
    </location>
</feature>
<accession>A0A380BPH5</accession>
<feature type="transmembrane region" description="Helical" evidence="1">
    <location>
        <begin position="84"/>
        <end position="104"/>
    </location>
</feature>
<dbReference type="PANTHER" id="PTHR30273:SF2">
    <property type="entry name" value="PROTEIN FECR"/>
    <property type="match status" value="1"/>
</dbReference>
<dbReference type="AlphaFoldDB" id="A0A380BPH5"/>
<dbReference type="GO" id="GO:0016989">
    <property type="term" value="F:sigma factor antagonist activity"/>
    <property type="evidence" value="ECO:0007669"/>
    <property type="project" value="TreeGrafter"/>
</dbReference>
<dbReference type="InterPro" id="IPR032508">
    <property type="entry name" value="FecR_C"/>
</dbReference>
<dbReference type="InterPro" id="IPR006860">
    <property type="entry name" value="FecR"/>
</dbReference>
<sequence>MTPDFLRIAQLVDRYIRDEITLEEIDELMQLQQDYPLIKNWLDNKTAKREEIKQRLKEYRHTDLREEWEETLKKVNVSEKPSRGLWPVLAASVILIFFLGIWGVSHWRIINMQPEEAKANIVIVPGRDQALLTLANGHTVLLGDTADKLVREGDNEMKITDNKLDYAACINTEVHIHKLYVPLGGIYRLQLSDGTNVWLNSDSELEYPSTFTGKDRQVRIRGEAYFEVAKDLERPFKVNVNETVVEALGTAFNINSHLEKDKVKTILTEGRIRVSSGNKSRVIVSGQSTLTNDENIIVSDADIEEALAWKEGYFYFGGKNLKDILSEISRWYNVRIEYKTPINGEKYKGGIKRVASIQSICAALERLTGYDIQVKDRTLVVM</sequence>
<feature type="domain" description="Protein FecR C-terminal" evidence="3">
    <location>
        <begin position="313"/>
        <end position="381"/>
    </location>
</feature>
<dbReference type="Gene3D" id="2.60.120.1440">
    <property type="match status" value="1"/>
</dbReference>
<reference evidence="4 5" key="1">
    <citation type="submission" date="2018-06" db="EMBL/GenBank/DDBJ databases">
        <authorList>
            <consortium name="Pathogen Informatics"/>
            <person name="Doyle S."/>
        </authorList>
    </citation>
    <scope>NUCLEOTIDE SEQUENCE [LARGE SCALE GENOMIC DNA]</scope>
    <source>
        <strain evidence="4 5">NCTC11388</strain>
    </source>
</reference>
<dbReference type="InterPro" id="IPR012373">
    <property type="entry name" value="Ferrdict_sens_TM"/>
</dbReference>
<dbReference type="PANTHER" id="PTHR30273">
    <property type="entry name" value="PERIPLASMIC SIGNAL SENSOR AND SIGMA FACTOR ACTIVATOR FECR-RELATED"/>
    <property type="match status" value="1"/>
</dbReference>
<evidence type="ECO:0000259" key="3">
    <source>
        <dbReference type="Pfam" id="PF16344"/>
    </source>
</evidence>
<dbReference type="EMBL" id="UGYW01000002">
    <property type="protein sequence ID" value="SUJ04564.1"/>
    <property type="molecule type" value="Genomic_DNA"/>
</dbReference>
<dbReference type="Pfam" id="PF16344">
    <property type="entry name" value="FecR_C"/>
    <property type="match status" value="1"/>
</dbReference>
<keyword evidence="1" id="KW-0812">Transmembrane</keyword>
<keyword evidence="1" id="KW-0472">Membrane</keyword>
<evidence type="ECO:0000313" key="5">
    <source>
        <dbReference type="Proteomes" id="UP000254893"/>
    </source>
</evidence>
<keyword evidence="1" id="KW-1133">Transmembrane helix</keyword>
<dbReference type="Gene3D" id="3.55.50.30">
    <property type="match status" value="1"/>
</dbReference>
<dbReference type="RefSeq" id="WP_115169603.1">
    <property type="nucleotide sequence ID" value="NZ_UGYW01000002.1"/>
</dbReference>
<dbReference type="PIRSF" id="PIRSF018266">
    <property type="entry name" value="FecR"/>
    <property type="match status" value="1"/>
</dbReference>
<dbReference type="Pfam" id="PF04773">
    <property type="entry name" value="FecR"/>
    <property type="match status" value="1"/>
</dbReference>
<evidence type="ECO:0000256" key="1">
    <source>
        <dbReference type="SAM" id="Phobius"/>
    </source>
</evidence>
<proteinExistence type="predicted"/>
<name>A0A380BPH5_SPHSI</name>
<evidence type="ECO:0000259" key="2">
    <source>
        <dbReference type="Pfam" id="PF04773"/>
    </source>
</evidence>
<dbReference type="Proteomes" id="UP000254893">
    <property type="component" value="Unassembled WGS sequence"/>
</dbReference>
<evidence type="ECO:0000313" key="4">
    <source>
        <dbReference type="EMBL" id="SUJ04564.1"/>
    </source>
</evidence>
<gene>
    <name evidence="4" type="ORF">NCTC11388_01403</name>
</gene>